<accession>A0A9D4NF70</accession>
<reference evidence="1" key="1">
    <citation type="journal article" date="2019" name="bioRxiv">
        <title>The Genome of the Zebra Mussel, Dreissena polymorpha: A Resource for Invasive Species Research.</title>
        <authorList>
            <person name="McCartney M.A."/>
            <person name="Auch B."/>
            <person name="Kono T."/>
            <person name="Mallez S."/>
            <person name="Zhang Y."/>
            <person name="Obille A."/>
            <person name="Becker A."/>
            <person name="Abrahante J.E."/>
            <person name="Garbe J."/>
            <person name="Badalamenti J.P."/>
            <person name="Herman A."/>
            <person name="Mangelson H."/>
            <person name="Liachko I."/>
            <person name="Sullivan S."/>
            <person name="Sone E.D."/>
            <person name="Koren S."/>
            <person name="Silverstein K.A.T."/>
            <person name="Beckman K.B."/>
            <person name="Gohl D.M."/>
        </authorList>
    </citation>
    <scope>NUCLEOTIDE SEQUENCE</scope>
    <source>
        <strain evidence="1">Duluth1</strain>
        <tissue evidence="1">Whole animal</tissue>
    </source>
</reference>
<dbReference type="EMBL" id="JAIWYP010000001">
    <property type="protein sequence ID" value="KAH3893483.1"/>
    <property type="molecule type" value="Genomic_DNA"/>
</dbReference>
<protein>
    <submittedName>
        <fullName evidence="1">Uncharacterized protein</fullName>
    </submittedName>
</protein>
<reference evidence="1" key="2">
    <citation type="submission" date="2020-11" db="EMBL/GenBank/DDBJ databases">
        <authorList>
            <person name="McCartney M.A."/>
            <person name="Auch B."/>
            <person name="Kono T."/>
            <person name="Mallez S."/>
            <person name="Becker A."/>
            <person name="Gohl D.M."/>
            <person name="Silverstein K.A.T."/>
            <person name="Koren S."/>
            <person name="Bechman K.B."/>
            <person name="Herman A."/>
            <person name="Abrahante J.E."/>
            <person name="Garbe J."/>
        </authorList>
    </citation>
    <scope>NUCLEOTIDE SEQUENCE</scope>
    <source>
        <strain evidence="1">Duluth1</strain>
        <tissue evidence="1">Whole animal</tissue>
    </source>
</reference>
<comment type="caution">
    <text evidence="1">The sequence shown here is derived from an EMBL/GenBank/DDBJ whole genome shotgun (WGS) entry which is preliminary data.</text>
</comment>
<organism evidence="1 2">
    <name type="scientific">Dreissena polymorpha</name>
    <name type="common">Zebra mussel</name>
    <name type="synonym">Mytilus polymorpha</name>
    <dbReference type="NCBI Taxonomy" id="45954"/>
    <lineage>
        <taxon>Eukaryota</taxon>
        <taxon>Metazoa</taxon>
        <taxon>Spiralia</taxon>
        <taxon>Lophotrochozoa</taxon>
        <taxon>Mollusca</taxon>
        <taxon>Bivalvia</taxon>
        <taxon>Autobranchia</taxon>
        <taxon>Heteroconchia</taxon>
        <taxon>Euheterodonta</taxon>
        <taxon>Imparidentia</taxon>
        <taxon>Neoheterodontei</taxon>
        <taxon>Myida</taxon>
        <taxon>Dreissenoidea</taxon>
        <taxon>Dreissenidae</taxon>
        <taxon>Dreissena</taxon>
    </lineage>
</organism>
<dbReference type="Proteomes" id="UP000828390">
    <property type="component" value="Unassembled WGS sequence"/>
</dbReference>
<name>A0A9D4NF70_DREPO</name>
<dbReference type="AlphaFoldDB" id="A0A9D4NF70"/>
<sequence length="51" mass="5546">MKTQSDVDHLSTCVQVTAGLKTRSTVRSTGACCRRTLPKSALGQRKGAFHR</sequence>
<evidence type="ECO:0000313" key="2">
    <source>
        <dbReference type="Proteomes" id="UP000828390"/>
    </source>
</evidence>
<gene>
    <name evidence="1" type="ORF">DPMN_017630</name>
</gene>
<keyword evidence="2" id="KW-1185">Reference proteome</keyword>
<proteinExistence type="predicted"/>
<evidence type="ECO:0000313" key="1">
    <source>
        <dbReference type="EMBL" id="KAH3893483.1"/>
    </source>
</evidence>